<evidence type="ECO:0000313" key="1">
    <source>
        <dbReference type="EMBL" id="TFK87048.1"/>
    </source>
</evidence>
<dbReference type="EMBL" id="ML211171">
    <property type="protein sequence ID" value="TFK87048.1"/>
    <property type="molecule type" value="Genomic_DNA"/>
</dbReference>
<organism evidence="1 2">
    <name type="scientific">Polyporus arcularius HHB13444</name>
    <dbReference type="NCBI Taxonomy" id="1314778"/>
    <lineage>
        <taxon>Eukaryota</taxon>
        <taxon>Fungi</taxon>
        <taxon>Dikarya</taxon>
        <taxon>Basidiomycota</taxon>
        <taxon>Agaricomycotina</taxon>
        <taxon>Agaricomycetes</taxon>
        <taxon>Polyporales</taxon>
        <taxon>Polyporaceae</taxon>
        <taxon>Polyporus</taxon>
    </lineage>
</organism>
<keyword evidence="2" id="KW-1185">Reference proteome</keyword>
<dbReference type="InParanoid" id="A0A5C3PEL9"/>
<name>A0A5C3PEL9_9APHY</name>
<accession>A0A5C3PEL9</accession>
<proteinExistence type="predicted"/>
<gene>
    <name evidence="1" type="ORF">K466DRAFT_128917</name>
</gene>
<reference evidence="1 2" key="1">
    <citation type="journal article" date="2019" name="Nat. Ecol. Evol.">
        <title>Megaphylogeny resolves global patterns of mushroom evolution.</title>
        <authorList>
            <person name="Varga T."/>
            <person name="Krizsan K."/>
            <person name="Foldi C."/>
            <person name="Dima B."/>
            <person name="Sanchez-Garcia M."/>
            <person name="Sanchez-Ramirez S."/>
            <person name="Szollosi G.J."/>
            <person name="Szarkandi J.G."/>
            <person name="Papp V."/>
            <person name="Albert L."/>
            <person name="Andreopoulos W."/>
            <person name="Angelini C."/>
            <person name="Antonin V."/>
            <person name="Barry K.W."/>
            <person name="Bougher N.L."/>
            <person name="Buchanan P."/>
            <person name="Buyck B."/>
            <person name="Bense V."/>
            <person name="Catcheside P."/>
            <person name="Chovatia M."/>
            <person name="Cooper J."/>
            <person name="Damon W."/>
            <person name="Desjardin D."/>
            <person name="Finy P."/>
            <person name="Geml J."/>
            <person name="Haridas S."/>
            <person name="Hughes K."/>
            <person name="Justo A."/>
            <person name="Karasinski D."/>
            <person name="Kautmanova I."/>
            <person name="Kiss B."/>
            <person name="Kocsube S."/>
            <person name="Kotiranta H."/>
            <person name="LaButti K.M."/>
            <person name="Lechner B.E."/>
            <person name="Liimatainen K."/>
            <person name="Lipzen A."/>
            <person name="Lukacs Z."/>
            <person name="Mihaltcheva S."/>
            <person name="Morgado L.N."/>
            <person name="Niskanen T."/>
            <person name="Noordeloos M.E."/>
            <person name="Ohm R.A."/>
            <person name="Ortiz-Santana B."/>
            <person name="Ovrebo C."/>
            <person name="Racz N."/>
            <person name="Riley R."/>
            <person name="Savchenko A."/>
            <person name="Shiryaev A."/>
            <person name="Soop K."/>
            <person name="Spirin V."/>
            <person name="Szebenyi C."/>
            <person name="Tomsovsky M."/>
            <person name="Tulloss R.E."/>
            <person name="Uehling J."/>
            <person name="Grigoriev I.V."/>
            <person name="Vagvolgyi C."/>
            <person name="Papp T."/>
            <person name="Martin F.M."/>
            <person name="Miettinen O."/>
            <person name="Hibbett D.S."/>
            <person name="Nagy L.G."/>
        </authorList>
    </citation>
    <scope>NUCLEOTIDE SEQUENCE [LARGE SCALE GENOMIC DNA]</scope>
    <source>
        <strain evidence="1 2">HHB13444</strain>
    </source>
</reference>
<protein>
    <submittedName>
        <fullName evidence="1">Uncharacterized protein</fullName>
    </submittedName>
</protein>
<evidence type="ECO:0000313" key="2">
    <source>
        <dbReference type="Proteomes" id="UP000308197"/>
    </source>
</evidence>
<dbReference type="Proteomes" id="UP000308197">
    <property type="component" value="Unassembled WGS sequence"/>
</dbReference>
<sequence length="152" mass="16422">MARVLTPRRAQIPYSTASTLINCLTATRSLQVVDIWIWPPIPLEGQARHPPTTFKARLYLSPILSRLLPSKFGSELVCIRTGRAATRVADRALLLVGKSGVALRPPMTVVAKVVGQRQRAPLGLFLPVEWAPALARPSAWNPAGGNLLSVSG</sequence>
<dbReference type="AlphaFoldDB" id="A0A5C3PEL9"/>